<dbReference type="GO" id="GO:0004222">
    <property type="term" value="F:metalloendopeptidase activity"/>
    <property type="evidence" value="ECO:0007669"/>
    <property type="project" value="InterPro"/>
</dbReference>
<accession>A0A3A4BDR3</accession>
<keyword evidence="10" id="KW-1185">Reference proteome</keyword>
<feature type="signal peptide" evidence="8">
    <location>
        <begin position="1"/>
        <end position="29"/>
    </location>
</feature>
<comment type="similarity">
    <text evidence="2">Belongs to the peptidase M7 family.</text>
</comment>
<feature type="chain" id="PRO_5017182974" description="Extracellular small neutral protease" evidence="8">
    <location>
        <begin position="30"/>
        <end position="184"/>
    </location>
</feature>
<keyword evidence="5" id="KW-0479">Metal-binding</keyword>
<dbReference type="SUPFAM" id="SSF55486">
    <property type="entry name" value="Metalloproteases ('zincins'), catalytic domain"/>
    <property type="match status" value="1"/>
</dbReference>
<dbReference type="GO" id="GO:0008270">
    <property type="term" value="F:zinc ion binding"/>
    <property type="evidence" value="ECO:0007669"/>
    <property type="project" value="InterPro"/>
</dbReference>
<keyword evidence="9" id="KW-0378">Hydrolase</keyword>
<dbReference type="RefSeq" id="WP_119926678.1">
    <property type="nucleotide sequence ID" value="NZ_QZEY01000004.1"/>
</dbReference>
<evidence type="ECO:0000256" key="3">
    <source>
        <dbReference type="ARBA" id="ARBA00012325"/>
    </source>
</evidence>
<protein>
    <recommendedName>
        <fullName evidence="4">Extracellular small neutral protease</fullName>
        <ecNumber evidence="3">3.4.24.77</ecNumber>
    </recommendedName>
    <alternativeName>
        <fullName evidence="7">Snapalysin</fullName>
    </alternativeName>
</protein>
<dbReference type="OrthoDB" id="5243084at2"/>
<dbReference type="GO" id="GO:0005576">
    <property type="term" value="C:extracellular region"/>
    <property type="evidence" value="ECO:0007669"/>
    <property type="project" value="InterPro"/>
</dbReference>
<dbReference type="Gene3D" id="3.40.390.10">
    <property type="entry name" value="Collagenase (Catalytic Domain)"/>
    <property type="match status" value="1"/>
</dbReference>
<dbReference type="InterPro" id="IPR000013">
    <property type="entry name" value="Peptidase_M7"/>
</dbReference>
<reference evidence="9 10" key="1">
    <citation type="submission" date="2018-09" db="EMBL/GenBank/DDBJ databases">
        <title>YIM 75507 draft genome.</title>
        <authorList>
            <person name="Tang S."/>
            <person name="Feng Y."/>
        </authorList>
    </citation>
    <scope>NUCLEOTIDE SEQUENCE [LARGE SCALE GENOMIC DNA]</scope>
    <source>
        <strain evidence="9 10">YIM 75507</strain>
    </source>
</reference>
<dbReference type="Pfam" id="PF02031">
    <property type="entry name" value="Peptidase_M7"/>
    <property type="match status" value="1"/>
</dbReference>
<name>A0A3A4BDR3_9ACTN</name>
<keyword evidence="9" id="KW-0645">Protease</keyword>
<keyword evidence="6 9" id="KW-0482">Metalloprotease</keyword>
<evidence type="ECO:0000313" key="10">
    <source>
        <dbReference type="Proteomes" id="UP000265768"/>
    </source>
</evidence>
<comment type="caution">
    <text evidence="9">The sequence shown here is derived from an EMBL/GenBank/DDBJ whole genome shotgun (WGS) entry which is preliminary data.</text>
</comment>
<dbReference type="AlphaFoldDB" id="A0A3A4BDR3"/>
<dbReference type="Proteomes" id="UP000265768">
    <property type="component" value="Unassembled WGS sequence"/>
</dbReference>
<dbReference type="PRINTS" id="PR00787">
    <property type="entry name" value="NEUTRALPTASE"/>
</dbReference>
<evidence type="ECO:0000256" key="7">
    <source>
        <dbReference type="ARBA" id="ARBA00029927"/>
    </source>
</evidence>
<evidence type="ECO:0000256" key="6">
    <source>
        <dbReference type="ARBA" id="ARBA00023049"/>
    </source>
</evidence>
<dbReference type="GO" id="GO:0006508">
    <property type="term" value="P:proteolysis"/>
    <property type="evidence" value="ECO:0007669"/>
    <property type="project" value="UniProtKB-KW"/>
</dbReference>
<evidence type="ECO:0000256" key="4">
    <source>
        <dbReference type="ARBA" id="ARBA00019129"/>
    </source>
</evidence>
<evidence type="ECO:0000256" key="2">
    <source>
        <dbReference type="ARBA" id="ARBA00006571"/>
    </source>
</evidence>
<dbReference type="EMBL" id="QZEY01000004">
    <property type="protein sequence ID" value="RJL32430.1"/>
    <property type="molecule type" value="Genomic_DNA"/>
</dbReference>
<evidence type="ECO:0000256" key="5">
    <source>
        <dbReference type="ARBA" id="ARBA00022723"/>
    </source>
</evidence>
<dbReference type="EC" id="3.4.24.77" evidence="3"/>
<organism evidence="9 10">
    <name type="scientific">Bailinhaonella thermotolerans</name>
    <dbReference type="NCBI Taxonomy" id="1070861"/>
    <lineage>
        <taxon>Bacteria</taxon>
        <taxon>Bacillati</taxon>
        <taxon>Actinomycetota</taxon>
        <taxon>Actinomycetes</taxon>
        <taxon>Streptosporangiales</taxon>
        <taxon>Streptosporangiaceae</taxon>
        <taxon>Bailinhaonella</taxon>
    </lineage>
</organism>
<sequence length="184" mass="19777">MTSRAIRVLLGALLALPLLLAGAALPASAENESLVRVIRYDASRAAEFRAVVDQGAQIWNQSVTNVRFVPGTPADVIIYADNGWPRAQPYGLGRGYVWMGRQAVAQGHYPLRIASHELGHILGLPDRRTGLCSDLMSGASAGTSCRNPYPNATEIAQVERNFQNGVTGVRPGEVITEDLTPVSR</sequence>
<keyword evidence="8" id="KW-0732">Signal</keyword>
<evidence type="ECO:0000256" key="8">
    <source>
        <dbReference type="SAM" id="SignalP"/>
    </source>
</evidence>
<proteinExistence type="inferred from homology"/>
<dbReference type="InterPro" id="IPR024079">
    <property type="entry name" value="MetalloPept_cat_dom_sf"/>
</dbReference>
<gene>
    <name evidence="9" type="ORF">D5H75_12880</name>
</gene>
<comment type="catalytic activity">
    <reaction evidence="1">
        <text>Hydrolyzes proteins with a preference for Tyr or Phe in the P1' position. Has no action on amino-acid p-nitroanilides.</text>
        <dbReference type="EC" id="3.4.24.77"/>
    </reaction>
</comment>
<evidence type="ECO:0000256" key="1">
    <source>
        <dbReference type="ARBA" id="ARBA00000612"/>
    </source>
</evidence>
<evidence type="ECO:0000313" key="9">
    <source>
        <dbReference type="EMBL" id="RJL32430.1"/>
    </source>
</evidence>